<reference evidence="3 4" key="1">
    <citation type="submission" date="2020-02" db="EMBL/GenBank/DDBJ databases">
        <title>Integrative conjugative elements (ICEs) and plasmids drive adaptation of Pseudomonas nitroreducens strain HBP1 to wastewater environment.</title>
        <authorList>
            <person name="Sentchilo V."/>
            <person name="Carraro N."/>
            <person name="Bertelli C."/>
            <person name="van der Meer J.R."/>
        </authorList>
    </citation>
    <scope>NUCLEOTIDE SEQUENCE [LARGE SCALE GENOMIC DNA]</scope>
    <source>
        <strain evidence="3 4">HBP1</strain>
    </source>
</reference>
<dbReference type="InterPro" id="IPR002716">
    <property type="entry name" value="PIN_dom"/>
</dbReference>
<evidence type="ECO:0000313" key="4">
    <source>
        <dbReference type="Proteomes" id="UP000501063"/>
    </source>
</evidence>
<dbReference type="Pfam" id="PF01850">
    <property type="entry name" value="PIN"/>
    <property type="match status" value="1"/>
</dbReference>
<dbReference type="PANTHER" id="PTHR36173:SF2">
    <property type="entry name" value="RIBONUCLEASE VAPC16"/>
    <property type="match status" value="1"/>
</dbReference>
<dbReference type="AlphaFoldDB" id="A0A6G6ITH1"/>
<proteinExistence type="predicted"/>
<dbReference type="Proteomes" id="UP000501063">
    <property type="component" value="Chromosome"/>
</dbReference>
<organism evidence="3 4">
    <name type="scientific">Pseudomonas nitroreducens</name>
    <dbReference type="NCBI Taxonomy" id="46680"/>
    <lineage>
        <taxon>Bacteria</taxon>
        <taxon>Pseudomonadati</taxon>
        <taxon>Pseudomonadota</taxon>
        <taxon>Gammaproteobacteria</taxon>
        <taxon>Pseudomonadales</taxon>
        <taxon>Pseudomonadaceae</taxon>
        <taxon>Pseudomonas</taxon>
    </lineage>
</organism>
<reference evidence="2 5" key="2">
    <citation type="submission" date="2020-11" db="EMBL/GenBank/DDBJ databases">
        <title>Enhanced detection system for hospital associated transmission using whole genome sequencing surveillance.</title>
        <authorList>
            <person name="Harrison L.H."/>
            <person name="Van Tyne D."/>
            <person name="Marsh J.W."/>
            <person name="Griffith M.P."/>
            <person name="Snyder D.J."/>
            <person name="Cooper V.S."/>
            <person name="Mustapha M."/>
        </authorList>
    </citation>
    <scope>NUCLEOTIDE SEQUENCE [LARGE SCALE GENOMIC DNA]</scope>
    <source>
        <strain evidence="2 5">PSA00705</strain>
    </source>
</reference>
<dbReference type="Gene3D" id="3.40.50.1010">
    <property type="entry name" value="5'-nuclease"/>
    <property type="match status" value="1"/>
</dbReference>
<name>A0A6G6ITH1_PSENT</name>
<sequence>MRLLLDTHILLWVLTDDPRLPAEVRSLILSETADLFFSAASIWEISIKSTLKRADFPYDPSIVRKALLDNGYAELPITGEHSIFVGSLPMLHADPFDRMLVAQANVEGMLLITHDSKLIAYPGPIRKI</sequence>
<dbReference type="InterPro" id="IPR041705">
    <property type="entry name" value="PIN_Sll0205"/>
</dbReference>
<dbReference type="InterPro" id="IPR029060">
    <property type="entry name" value="PIN-like_dom_sf"/>
</dbReference>
<evidence type="ECO:0000313" key="3">
    <source>
        <dbReference type="EMBL" id="QIE86120.1"/>
    </source>
</evidence>
<gene>
    <name evidence="3" type="ORF">G5B91_07520</name>
    <name evidence="2" type="ORF">I5I61_08375</name>
</gene>
<dbReference type="GeneID" id="300411178"/>
<dbReference type="CDD" id="cd09872">
    <property type="entry name" value="PIN_Sll0205-like"/>
    <property type="match status" value="1"/>
</dbReference>
<evidence type="ECO:0000313" key="2">
    <source>
        <dbReference type="EMBL" id="MBG6287458.1"/>
    </source>
</evidence>
<dbReference type="EMBL" id="JADTFC010000014">
    <property type="protein sequence ID" value="MBG6287458.1"/>
    <property type="molecule type" value="Genomic_DNA"/>
</dbReference>
<feature type="domain" description="PIN" evidence="1">
    <location>
        <begin position="4"/>
        <end position="121"/>
    </location>
</feature>
<dbReference type="InterPro" id="IPR052919">
    <property type="entry name" value="TA_system_RNase"/>
</dbReference>
<dbReference type="Proteomes" id="UP000608450">
    <property type="component" value="Unassembled WGS sequence"/>
</dbReference>
<protein>
    <submittedName>
        <fullName evidence="3">Type II toxin-antitoxin system VapC family toxin</fullName>
    </submittedName>
</protein>
<dbReference type="SUPFAM" id="SSF88723">
    <property type="entry name" value="PIN domain-like"/>
    <property type="match status" value="1"/>
</dbReference>
<dbReference type="PANTHER" id="PTHR36173">
    <property type="entry name" value="RIBONUCLEASE VAPC16-RELATED"/>
    <property type="match status" value="1"/>
</dbReference>
<evidence type="ECO:0000259" key="1">
    <source>
        <dbReference type="Pfam" id="PF01850"/>
    </source>
</evidence>
<accession>A0A6G6ITH1</accession>
<dbReference type="KEGG" id="pnt:G5B91_07520"/>
<dbReference type="RefSeq" id="WP_024767720.1">
    <property type="nucleotide sequence ID" value="NZ_CP049140.1"/>
</dbReference>
<evidence type="ECO:0000313" key="5">
    <source>
        <dbReference type="Proteomes" id="UP000608450"/>
    </source>
</evidence>
<keyword evidence="5" id="KW-1185">Reference proteome</keyword>
<dbReference type="EMBL" id="CP049140">
    <property type="protein sequence ID" value="QIE86120.1"/>
    <property type="molecule type" value="Genomic_DNA"/>
</dbReference>